<keyword evidence="2" id="KW-1185">Reference proteome</keyword>
<gene>
    <name evidence="1" type="ORF">Tdes44962_MAKER05637</name>
</gene>
<proteinExistence type="predicted"/>
<reference evidence="1 2" key="2">
    <citation type="journal article" date="2021" name="Curr. Genet.">
        <title>Genetic response to nitrogen starvation in the aggressive Eucalyptus foliar pathogen Teratosphaeria destructans.</title>
        <authorList>
            <person name="Havenga M."/>
            <person name="Wingfield B.D."/>
            <person name="Wingfield M.J."/>
            <person name="Dreyer L.L."/>
            <person name="Roets F."/>
            <person name="Aylward J."/>
        </authorList>
    </citation>
    <scope>NUCLEOTIDE SEQUENCE [LARGE SCALE GENOMIC DNA]</scope>
    <source>
        <strain evidence="1">CMW44962</strain>
    </source>
</reference>
<dbReference type="Gene3D" id="2.130.10.10">
    <property type="entry name" value="YVTN repeat-like/Quinoprotein amine dehydrogenase"/>
    <property type="match status" value="1"/>
</dbReference>
<name>A0A9W7SJA5_9PEZI</name>
<dbReference type="Proteomes" id="UP001138500">
    <property type="component" value="Unassembled WGS sequence"/>
</dbReference>
<protein>
    <submittedName>
        <fullName evidence="1">Muconate cycloisomerase 1</fullName>
    </submittedName>
</protein>
<evidence type="ECO:0000313" key="2">
    <source>
        <dbReference type="Proteomes" id="UP001138500"/>
    </source>
</evidence>
<sequence>MDFIVGSFNHDLYTLHFQPPSTLTILRSHPSIGGHSWLALSPTKTHLYCTAWTKPHPSLAAYKIAQSGRHLAFLNAVRVQAPPATSA</sequence>
<reference evidence="1 2" key="1">
    <citation type="journal article" date="2018" name="IMA Fungus">
        <title>IMA Genome-F 10: Nine draft genome sequences of Claviceps purpurea s.lat., including C. arundinis, C. humidiphila, and C. cf. spartinae, pseudomolecules for the pitch canker pathogen Fusarium circinatum, draft genome of Davidsoniella eucalypti, Grosmannia galeiformis, Quambalaria eucalypti, and Teratosphaeria destructans.</title>
        <authorList>
            <person name="Wingfield B.D."/>
            <person name="Liu M."/>
            <person name="Nguyen H.D."/>
            <person name="Lane F.A."/>
            <person name="Morgan S.W."/>
            <person name="De Vos L."/>
            <person name="Wilken P.M."/>
            <person name="Duong T.A."/>
            <person name="Aylward J."/>
            <person name="Coetzee M.P."/>
            <person name="Dadej K."/>
            <person name="De Beer Z.W."/>
            <person name="Findlay W."/>
            <person name="Havenga M."/>
            <person name="Kolarik M."/>
            <person name="Menzies J.G."/>
            <person name="Naidoo K."/>
            <person name="Pochopski O."/>
            <person name="Shoukouhi P."/>
            <person name="Santana Q.C."/>
            <person name="Seifert K.A."/>
            <person name="Soal N."/>
            <person name="Steenkamp E.T."/>
            <person name="Tatham C.T."/>
            <person name="van der Nest M.A."/>
            <person name="Wingfield M.J."/>
        </authorList>
    </citation>
    <scope>NUCLEOTIDE SEQUENCE [LARGE SCALE GENOMIC DNA]</scope>
    <source>
        <strain evidence="1">CMW44962</strain>
    </source>
</reference>
<dbReference type="EMBL" id="RIBY02002423">
    <property type="protein sequence ID" value="KAH9815309.1"/>
    <property type="molecule type" value="Genomic_DNA"/>
</dbReference>
<accession>A0A9W7SJA5</accession>
<dbReference type="InterPro" id="IPR019405">
    <property type="entry name" value="Lactonase_7-beta_prop"/>
</dbReference>
<evidence type="ECO:0000313" key="1">
    <source>
        <dbReference type="EMBL" id="KAH9815309.1"/>
    </source>
</evidence>
<organism evidence="1 2">
    <name type="scientific">Teratosphaeria destructans</name>
    <dbReference type="NCBI Taxonomy" id="418781"/>
    <lineage>
        <taxon>Eukaryota</taxon>
        <taxon>Fungi</taxon>
        <taxon>Dikarya</taxon>
        <taxon>Ascomycota</taxon>
        <taxon>Pezizomycotina</taxon>
        <taxon>Dothideomycetes</taxon>
        <taxon>Dothideomycetidae</taxon>
        <taxon>Mycosphaerellales</taxon>
        <taxon>Teratosphaeriaceae</taxon>
        <taxon>Teratosphaeria</taxon>
    </lineage>
</organism>
<dbReference type="InterPro" id="IPR015943">
    <property type="entry name" value="WD40/YVTN_repeat-like_dom_sf"/>
</dbReference>
<dbReference type="Pfam" id="PF10282">
    <property type="entry name" value="Lactonase"/>
    <property type="match status" value="1"/>
</dbReference>
<comment type="caution">
    <text evidence="1">The sequence shown here is derived from an EMBL/GenBank/DDBJ whole genome shotgun (WGS) entry which is preliminary data.</text>
</comment>
<dbReference type="AlphaFoldDB" id="A0A9W7SJA5"/>